<proteinExistence type="predicted"/>
<dbReference type="EMBL" id="HBJA01082662">
    <property type="protein sequence ID" value="CAE0817706.1"/>
    <property type="molecule type" value="Transcribed_RNA"/>
</dbReference>
<organism evidence="2">
    <name type="scientific">Eutreptiella gymnastica</name>
    <dbReference type="NCBI Taxonomy" id="73025"/>
    <lineage>
        <taxon>Eukaryota</taxon>
        <taxon>Discoba</taxon>
        <taxon>Euglenozoa</taxon>
        <taxon>Euglenida</taxon>
        <taxon>Spirocuta</taxon>
        <taxon>Euglenophyceae</taxon>
        <taxon>Eutreptiales</taxon>
        <taxon>Eutreptiaceae</taxon>
        <taxon>Eutreptiella</taxon>
    </lineage>
</organism>
<evidence type="ECO:0000313" key="1">
    <source>
        <dbReference type="EMBL" id="CAE0817705.1"/>
    </source>
</evidence>
<protein>
    <submittedName>
        <fullName evidence="2">Uncharacterized protein</fullName>
    </submittedName>
</protein>
<sequence>MQKEALVWNCREPALREILVKMQMGLSVVLTLIDKPISRAARLCLIKSTTQIGMEVGEKGRLDSCSCGQLGAKKSKWITFCAAQYQQQTNGKSHPVIRNGKFLSVYEVEGKFLVQILGHVAINLRNGWR</sequence>
<reference evidence="2" key="1">
    <citation type="submission" date="2021-01" db="EMBL/GenBank/DDBJ databases">
        <authorList>
            <person name="Corre E."/>
            <person name="Pelletier E."/>
            <person name="Niang G."/>
            <person name="Scheremetjew M."/>
            <person name="Finn R."/>
            <person name="Kale V."/>
            <person name="Holt S."/>
            <person name="Cochrane G."/>
            <person name="Meng A."/>
            <person name="Brown T."/>
            <person name="Cohen L."/>
        </authorList>
    </citation>
    <scope>NUCLEOTIDE SEQUENCE</scope>
    <source>
        <strain evidence="2">CCMP1594</strain>
    </source>
</reference>
<dbReference type="AlphaFoldDB" id="A0A6T2BW64"/>
<accession>A0A6T2BW64</accession>
<name>A0A6T2BW64_9EUGL</name>
<dbReference type="EMBL" id="HBJA01082661">
    <property type="protein sequence ID" value="CAE0817705.1"/>
    <property type="molecule type" value="Transcribed_RNA"/>
</dbReference>
<evidence type="ECO:0000313" key="2">
    <source>
        <dbReference type="EMBL" id="CAE0817706.1"/>
    </source>
</evidence>
<gene>
    <name evidence="1" type="ORF">EGYM00163_LOCUS28873</name>
    <name evidence="2" type="ORF">EGYM00163_LOCUS28874</name>
</gene>